<sequence>MKSRVWALCVVGIIVLTTAAFLLLPDLSGRRSVSIEGRAYSHIALLSDLHLPGNQRDAKTRVIENLNSWNDLNAVAVLGDTVQTRGTTAEYAYAKSFFSQLKAPVFAITGNHDFIYDDQLGPSGKNRKALPEQRREKLLRFRQLFSLEDHFYSKKLQGYLLVFLSADDLDSAYLASLSKGQLDWLKQTLTINRNLPTLIFFHAPLQNTYSGNGNNVGKQDFCAQPSVVIAEMLQANPQVFLWVSGHIHLAPSHRSNNSPENLYQGRVLNVHNPDLNGSSYLTSDDVQVSRHQGLATNSLFLYPDRVVIRMYDHNAQAWLPGERVIPAPKL</sequence>
<dbReference type="Proteomes" id="UP000076268">
    <property type="component" value="Unassembled WGS sequence"/>
</dbReference>
<feature type="domain" description="Calcineurin-like phosphoesterase" evidence="1">
    <location>
        <begin position="42"/>
        <end position="248"/>
    </location>
</feature>
<dbReference type="Pfam" id="PF00149">
    <property type="entry name" value="Metallophos"/>
    <property type="match status" value="1"/>
</dbReference>
<dbReference type="InterPro" id="IPR004843">
    <property type="entry name" value="Calcineurin-like_PHP"/>
</dbReference>
<keyword evidence="3" id="KW-1185">Reference proteome</keyword>
<organism evidence="2 3">
    <name type="scientific">Anaerosporomusa subterranea</name>
    <dbReference type="NCBI Taxonomy" id="1794912"/>
    <lineage>
        <taxon>Bacteria</taxon>
        <taxon>Bacillati</taxon>
        <taxon>Bacillota</taxon>
        <taxon>Negativicutes</taxon>
        <taxon>Acetonemataceae</taxon>
        <taxon>Anaerosporomusa</taxon>
    </lineage>
</organism>
<dbReference type="GO" id="GO:0016787">
    <property type="term" value="F:hydrolase activity"/>
    <property type="evidence" value="ECO:0007669"/>
    <property type="project" value="InterPro"/>
</dbReference>
<name>A0A154BQ13_ANASB</name>
<dbReference type="InterPro" id="IPR029052">
    <property type="entry name" value="Metallo-depent_PP-like"/>
</dbReference>
<dbReference type="EMBL" id="LSGP01000017">
    <property type="protein sequence ID" value="KYZ76032.1"/>
    <property type="molecule type" value="Genomic_DNA"/>
</dbReference>
<evidence type="ECO:0000313" key="2">
    <source>
        <dbReference type="EMBL" id="KYZ76032.1"/>
    </source>
</evidence>
<proteinExistence type="predicted"/>
<dbReference type="PANTHER" id="PTHR43143:SF1">
    <property type="entry name" value="SERINE_THREONINE-PROTEIN PHOSPHATASE CPPED1"/>
    <property type="match status" value="1"/>
</dbReference>
<dbReference type="Gene3D" id="3.60.21.10">
    <property type="match status" value="1"/>
</dbReference>
<evidence type="ECO:0000259" key="1">
    <source>
        <dbReference type="Pfam" id="PF00149"/>
    </source>
</evidence>
<dbReference type="OrthoDB" id="1662393at2"/>
<protein>
    <recommendedName>
        <fullName evidence="1">Calcineurin-like phosphoesterase domain-containing protein</fullName>
    </recommendedName>
</protein>
<comment type="caution">
    <text evidence="2">The sequence shown here is derived from an EMBL/GenBank/DDBJ whole genome shotgun (WGS) entry which is preliminary data.</text>
</comment>
<dbReference type="RefSeq" id="WP_066240769.1">
    <property type="nucleotide sequence ID" value="NZ_LSGP01000017.1"/>
</dbReference>
<dbReference type="PANTHER" id="PTHR43143">
    <property type="entry name" value="METALLOPHOSPHOESTERASE, CALCINEURIN SUPERFAMILY"/>
    <property type="match status" value="1"/>
</dbReference>
<accession>A0A154BQ13</accession>
<dbReference type="SUPFAM" id="SSF56300">
    <property type="entry name" value="Metallo-dependent phosphatases"/>
    <property type="match status" value="1"/>
</dbReference>
<gene>
    <name evidence="2" type="ORF">AXX12_06205</name>
</gene>
<dbReference type="STRING" id="1794912.AXX12_06205"/>
<reference evidence="2 3" key="1">
    <citation type="submission" date="2016-02" db="EMBL/GenBank/DDBJ databases">
        <title>Anaerosporomusa subterraneum gen. nov., sp. nov., a spore-forming obligate anaerobe isolated from saprolite.</title>
        <authorList>
            <person name="Choi J.K."/>
            <person name="Shah M."/>
            <person name="Yee N."/>
        </authorList>
    </citation>
    <scope>NUCLEOTIDE SEQUENCE [LARGE SCALE GENOMIC DNA]</scope>
    <source>
        <strain evidence="2 3">RU4</strain>
    </source>
</reference>
<evidence type="ECO:0000313" key="3">
    <source>
        <dbReference type="Proteomes" id="UP000076268"/>
    </source>
</evidence>
<dbReference type="InterPro" id="IPR051918">
    <property type="entry name" value="STPP_CPPED1"/>
</dbReference>
<dbReference type="AlphaFoldDB" id="A0A154BQ13"/>